<sequence length="563" mass="64954">MTESKGIFSRSELQTYGTTRKDNHEYPGIPLTQEKANGIIERFATILEINELIDLVNKIVLSSNHYDILIVDGKIVKDISFNRNSIKISYTEKAASGALLFMSDIKIELNLEFQLINASKEIVNKNIITKQTIFALDNNDAKESLDNLYVQIERAHVTGNPKISWWNSSTFDYLKNDEYKIFEMYYDKTRSWRLKDHYRSDKFKDTLNTLQKGNADWFVDSEFIVENLIIANETLISQVDLKQGQSRYYGFDESENDLLHQPIFSQLKELDGPINFVNLGVQKVNLELFSLLNATIRTPILDYQKNLKDHFSNEVFEEDRFTELFERDNFMNGSVALQNPQFKITDDYSITLNTVIMNWILAVSGEKFDGTAQLNRTSIGTAIYYNVISGIRGFHNIFGVKPSTKEINYTVDNVEKKQKVFLTATGNDNRESNFWNLFGTSNFVVGNTSSGVKLNNILSLRNDSLSNKRHLLLTAGYQGIFDLSMNVVDANNDQIIPHPTFNHWYSVKHVPERQEIVHSNSFFNLKLAFHIKLNFINIYFILQYTSSNLSEPERAKMFYISRV</sequence>
<dbReference type="Proteomes" id="UP000231179">
    <property type="component" value="Chromosome"/>
</dbReference>
<dbReference type="RefSeq" id="WP_169921868.1">
    <property type="nucleotide sequence ID" value="NZ_CP024870.1"/>
</dbReference>
<reference evidence="1 2" key="1">
    <citation type="submission" date="2017-11" db="EMBL/GenBank/DDBJ databases">
        <title>Complete genome sequence of Spiroplasma clarkii CN-5 (DSM 19994).</title>
        <authorList>
            <person name="Tsai Y.-M."/>
            <person name="Chang A."/>
            <person name="Lo W.-S."/>
            <person name="Kuo C.-H."/>
        </authorList>
    </citation>
    <scope>NUCLEOTIDE SEQUENCE [LARGE SCALE GENOMIC DNA]</scope>
    <source>
        <strain evidence="1 2">CN-5</strain>
    </source>
</reference>
<organism evidence="1 2">
    <name type="scientific">Spiroplasma clarkii</name>
    <dbReference type="NCBI Taxonomy" id="2139"/>
    <lineage>
        <taxon>Bacteria</taxon>
        <taxon>Bacillati</taxon>
        <taxon>Mycoplasmatota</taxon>
        <taxon>Mollicutes</taxon>
        <taxon>Entomoplasmatales</taxon>
        <taxon>Spiroplasmataceae</taxon>
        <taxon>Spiroplasma</taxon>
    </lineage>
</organism>
<dbReference type="EMBL" id="CP024870">
    <property type="protein sequence ID" value="ATX71628.1"/>
    <property type="molecule type" value="Genomic_DNA"/>
</dbReference>
<evidence type="ECO:0000313" key="1">
    <source>
        <dbReference type="EMBL" id="ATX71628.1"/>
    </source>
</evidence>
<proteinExistence type="predicted"/>
<keyword evidence="2" id="KW-1185">Reference proteome</keyword>
<protein>
    <submittedName>
        <fullName evidence="1">Uncharacterized protein</fullName>
    </submittedName>
</protein>
<evidence type="ECO:0000313" key="2">
    <source>
        <dbReference type="Proteomes" id="UP000231179"/>
    </source>
</evidence>
<accession>A0A2K8KIX2</accession>
<gene>
    <name evidence="1" type="ORF">SCLAR_v1c13300</name>
</gene>
<name>A0A2K8KIX2_9MOLU</name>
<dbReference type="AlphaFoldDB" id="A0A2K8KIX2"/>